<name>A0A6I1FUK1_9BACI</name>
<reference evidence="10 11" key="1">
    <citation type="submission" date="2019-10" db="EMBL/GenBank/DDBJ databases">
        <title>Bacillus aerolatum sp. nov., isolated from bioaerosol of sport playgrounds.</title>
        <authorList>
            <person name="Chen P."/>
            <person name="Zhang G."/>
        </authorList>
    </citation>
    <scope>NUCLEOTIDE SEQUENCE [LARGE SCALE GENOMIC DNA]</scope>
    <source>
        <strain evidence="10 11">CX253</strain>
    </source>
</reference>
<feature type="transmembrane region" description="Helical" evidence="7">
    <location>
        <begin position="66"/>
        <end position="90"/>
    </location>
</feature>
<dbReference type="GO" id="GO:0006465">
    <property type="term" value="P:signal peptide processing"/>
    <property type="evidence" value="ECO:0007669"/>
    <property type="project" value="TreeGrafter"/>
</dbReference>
<keyword evidence="11" id="KW-1185">Reference proteome</keyword>
<keyword evidence="4 7" id="KW-0812">Transmembrane</keyword>
<comment type="similarity">
    <text evidence="2">Belongs to the peptidase A24 family.</text>
</comment>
<protein>
    <submittedName>
        <fullName evidence="10">Prepilin peptidase</fullName>
    </submittedName>
</protein>
<evidence type="ECO:0000259" key="8">
    <source>
        <dbReference type="Pfam" id="PF01478"/>
    </source>
</evidence>
<evidence type="ECO:0000256" key="5">
    <source>
        <dbReference type="ARBA" id="ARBA00022989"/>
    </source>
</evidence>
<dbReference type="InterPro" id="IPR050882">
    <property type="entry name" value="Prepilin_peptidase/N-MTase"/>
</dbReference>
<organism evidence="10 11">
    <name type="scientific">Bacillus aerolatus</name>
    <dbReference type="NCBI Taxonomy" id="2653354"/>
    <lineage>
        <taxon>Bacteria</taxon>
        <taxon>Bacillati</taxon>
        <taxon>Bacillota</taxon>
        <taxon>Bacilli</taxon>
        <taxon>Bacillales</taxon>
        <taxon>Bacillaceae</taxon>
        <taxon>Bacillus</taxon>
    </lineage>
</organism>
<feature type="transmembrane region" description="Helical" evidence="7">
    <location>
        <begin position="6"/>
        <end position="25"/>
    </location>
</feature>
<evidence type="ECO:0000256" key="4">
    <source>
        <dbReference type="ARBA" id="ARBA00022692"/>
    </source>
</evidence>
<dbReference type="Pfam" id="PF06750">
    <property type="entry name" value="A24_N_bact"/>
    <property type="match status" value="1"/>
</dbReference>
<evidence type="ECO:0000256" key="2">
    <source>
        <dbReference type="ARBA" id="ARBA00005801"/>
    </source>
</evidence>
<dbReference type="GO" id="GO:0004190">
    <property type="term" value="F:aspartic-type endopeptidase activity"/>
    <property type="evidence" value="ECO:0007669"/>
    <property type="project" value="InterPro"/>
</dbReference>
<evidence type="ECO:0000259" key="9">
    <source>
        <dbReference type="Pfam" id="PF06750"/>
    </source>
</evidence>
<comment type="caution">
    <text evidence="10">The sequence shown here is derived from an EMBL/GenBank/DDBJ whole genome shotgun (WGS) entry which is preliminary data.</text>
</comment>
<dbReference type="AlphaFoldDB" id="A0A6I1FUK1"/>
<comment type="subcellular location">
    <subcellularLocation>
        <location evidence="1">Cell membrane</location>
        <topology evidence="1">Multi-pass membrane protein</topology>
    </subcellularLocation>
</comment>
<accession>A0A6I1FUK1</accession>
<dbReference type="PANTHER" id="PTHR30487">
    <property type="entry name" value="TYPE 4 PREPILIN-LIKE PROTEINS LEADER PEPTIDE-PROCESSING ENZYME"/>
    <property type="match status" value="1"/>
</dbReference>
<keyword evidence="5 7" id="KW-1133">Transmembrane helix</keyword>
<dbReference type="InterPro" id="IPR000045">
    <property type="entry name" value="Prepilin_IV_endopep_pep"/>
</dbReference>
<feature type="transmembrane region" description="Helical" evidence="7">
    <location>
        <begin position="123"/>
        <end position="140"/>
    </location>
</feature>
<feature type="transmembrane region" description="Helical" evidence="7">
    <location>
        <begin position="220"/>
        <end position="243"/>
    </location>
</feature>
<dbReference type="EMBL" id="WEIO01000001">
    <property type="protein sequence ID" value="KAB7708613.1"/>
    <property type="molecule type" value="Genomic_DNA"/>
</dbReference>
<dbReference type="InterPro" id="IPR010627">
    <property type="entry name" value="Prepilin_pept_A24_N"/>
</dbReference>
<feature type="transmembrane region" description="Helical" evidence="7">
    <location>
        <begin position="96"/>
        <end position="116"/>
    </location>
</feature>
<evidence type="ECO:0000256" key="7">
    <source>
        <dbReference type="SAM" id="Phobius"/>
    </source>
</evidence>
<evidence type="ECO:0000313" key="10">
    <source>
        <dbReference type="EMBL" id="KAB7708613.1"/>
    </source>
</evidence>
<dbReference type="PANTHER" id="PTHR30487:SF0">
    <property type="entry name" value="PREPILIN LEADER PEPTIDASE_N-METHYLTRANSFERASE-RELATED"/>
    <property type="match status" value="1"/>
</dbReference>
<evidence type="ECO:0000256" key="3">
    <source>
        <dbReference type="ARBA" id="ARBA00022475"/>
    </source>
</evidence>
<dbReference type="Proteomes" id="UP000429595">
    <property type="component" value="Unassembled WGS sequence"/>
</dbReference>
<evidence type="ECO:0000313" key="11">
    <source>
        <dbReference type="Proteomes" id="UP000429595"/>
    </source>
</evidence>
<keyword evidence="6 7" id="KW-0472">Membrane</keyword>
<dbReference type="Pfam" id="PF01478">
    <property type="entry name" value="Peptidase_A24"/>
    <property type="match status" value="1"/>
</dbReference>
<keyword evidence="3" id="KW-1003">Cell membrane</keyword>
<dbReference type="Gene3D" id="1.20.120.1220">
    <property type="match status" value="1"/>
</dbReference>
<feature type="transmembrane region" description="Helical" evidence="7">
    <location>
        <begin position="176"/>
        <end position="200"/>
    </location>
</feature>
<evidence type="ECO:0000256" key="6">
    <source>
        <dbReference type="ARBA" id="ARBA00023136"/>
    </source>
</evidence>
<sequence>MTLLIFIIGLIFGSFFNVVGLRIPIGKSIMFPRSSCPKCHCILSPPELIPVLSYVWQKRSCRRCGLLISPIYPFTELSTACLFAAAYAVFGLQFPFLKALILISLLSIIFISDVVYMIIPNKILLFFTCLFFIEWLFLSMPLKLDALIGAAVSFILMMIVAAACRGGIGGGDIKLFTLLGFALGLKGFFLTFFLSLWLGTIGGLLGMLLGKVKRRQPFPFGPFIAFASLLALFYGDVMFKFYLSFFR</sequence>
<dbReference type="RefSeq" id="WP_152149139.1">
    <property type="nucleotide sequence ID" value="NZ_WEIO01000001.1"/>
</dbReference>
<dbReference type="GO" id="GO:0005886">
    <property type="term" value="C:plasma membrane"/>
    <property type="evidence" value="ECO:0007669"/>
    <property type="project" value="UniProtKB-SubCell"/>
</dbReference>
<feature type="domain" description="Prepilin type IV endopeptidase peptidase" evidence="8">
    <location>
        <begin position="100"/>
        <end position="203"/>
    </location>
</feature>
<evidence type="ECO:0000256" key="1">
    <source>
        <dbReference type="ARBA" id="ARBA00004651"/>
    </source>
</evidence>
<gene>
    <name evidence="10" type="ORF">F9802_00180</name>
</gene>
<feature type="domain" description="Prepilin peptidase A24 N-terminal" evidence="9">
    <location>
        <begin position="7"/>
        <end position="89"/>
    </location>
</feature>
<feature type="transmembrane region" description="Helical" evidence="7">
    <location>
        <begin position="146"/>
        <end position="164"/>
    </location>
</feature>
<proteinExistence type="inferred from homology"/>